<dbReference type="Proteomes" id="UP000000763">
    <property type="component" value="Chromosome 6"/>
</dbReference>
<reference evidence="3" key="2">
    <citation type="journal article" date="2008" name="Nucleic Acids Res.">
        <title>The rice annotation project database (RAP-DB): 2008 update.</title>
        <authorList>
            <consortium name="The rice annotation project (RAP)"/>
        </authorList>
    </citation>
    <scope>GENOME REANNOTATION</scope>
    <source>
        <strain evidence="3">cv. Nipponbare</strain>
    </source>
</reference>
<evidence type="ECO:0000256" key="1">
    <source>
        <dbReference type="SAM" id="MobiDB-lite"/>
    </source>
</evidence>
<evidence type="ECO:0000313" key="2">
    <source>
        <dbReference type="EMBL" id="BAD54484.1"/>
    </source>
</evidence>
<name>Q5Z6A7_ORYSJ</name>
<protein>
    <submittedName>
        <fullName evidence="2">Uncharacterized protein</fullName>
    </submittedName>
</protein>
<feature type="region of interest" description="Disordered" evidence="1">
    <location>
        <begin position="1"/>
        <end position="21"/>
    </location>
</feature>
<evidence type="ECO:0000313" key="3">
    <source>
        <dbReference type="Proteomes" id="UP000000763"/>
    </source>
</evidence>
<dbReference type="EMBL" id="AP005456">
    <property type="protein sequence ID" value="BAD54484.1"/>
    <property type="molecule type" value="Genomic_DNA"/>
</dbReference>
<feature type="compositionally biased region" description="Basic residues" evidence="1">
    <location>
        <begin position="1"/>
        <end position="13"/>
    </location>
</feature>
<sequence length="54" mass="6187">MRRVRRRWRRSPLRRPSPPLATFSPGLVLVPWVLGLSLSPTARAPPHPPSRTRP</sequence>
<proteinExistence type="predicted"/>
<gene>
    <name evidence="2" type="primary">P0513E02.8</name>
</gene>
<organism evidence="2 3">
    <name type="scientific">Oryza sativa subsp. japonica</name>
    <name type="common">Rice</name>
    <dbReference type="NCBI Taxonomy" id="39947"/>
    <lineage>
        <taxon>Eukaryota</taxon>
        <taxon>Viridiplantae</taxon>
        <taxon>Streptophyta</taxon>
        <taxon>Embryophyta</taxon>
        <taxon>Tracheophyta</taxon>
        <taxon>Spermatophyta</taxon>
        <taxon>Magnoliopsida</taxon>
        <taxon>Liliopsida</taxon>
        <taxon>Poales</taxon>
        <taxon>Poaceae</taxon>
        <taxon>BOP clade</taxon>
        <taxon>Oryzoideae</taxon>
        <taxon>Oryzeae</taxon>
        <taxon>Oryzinae</taxon>
        <taxon>Oryza</taxon>
        <taxon>Oryza sativa</taxon>
    </lineage>
</organism>
<dbReference type="AlphaFoldDB" id="Q5Z6A7"/>
<accession>Q5Z6A7</accession>
<reference evidence="3" key="1">
    <citation type="journal article" date="2005" name="Nature">
        <title>The map-based sequence of the rice genome.</title>
        <authorList>
            <consortium name="International rice genome sequencing project (IRGSP)"/>
            <person name="Matsumoto T."/>
            <person name="Wu J."/>
            <person name="Kanamori H."/>
            <person name="Katayose Y."/>
            <person name="Fujisawa M."/>
            <person name="Namiki N."/>
            <person name="Mizuno H."/>
            <person name="Yamamoto K."/>
            <person name="Antonio B.A."/>
            <person name="Baba T."/>
            <person name="Sakata K."/>
            <person name="Nagamura Y."/>
            <person name="Aoki H."/>
            <person name="Arikawa K."/>
            <person name="Arita K."/>
            <person name="Bito T."/>
            <person name="Chiden Y."/>
            <person name="Fujitsuka N."/>
            <person name="Fukunaka R."/>
            <person name="Hamada M."/>
            <person name="Harada C."/>
            <person name="Hayashi A."/>
            <person name="Hijishita S."/>
            <person name="Honda M."/>
            <person name="Hosokawa S."/>
            <person name="Ichikawa Y."/>
            <person name="Idonuma A."/>
            <person name="Iijima M."/>
            <person name="Ikeda M."/>
            <person name="Ikeno M."/>
            <person name="Ito K."/>
            <person name="Ito S."/>
            <person name="Ito T."/>
            <person name="Ito Y."/>
            <person name="Ito Y."/>
            <person name="Iwabuchi A."/>
            <person name="Kamiya K."/>
            <person name="Karasawa W."/>
            <person name="Kurita K."/>
            <person name="Katagiri S."/>
            <person name="Kikuta A."/>
            <person name="Kobayashi H."/>
            <person name="Kobayashi N."/>
            <person name="Machita K."/>
            <person name="Maehara T."/>
            <person name="Masukawa M."/>
            <person name="Mizubayashi T."/>
            <person name="Mukai Y."/>
            <person name="Nagasaki H."/>
            <person name="Nagata Y."/>
            <person name="Naito S."/>
            <person name="Nakashima M."/>
            <person name="Nakama Y."/>
            <person name="Nakamichi Y."/>
            <person name="Nakamura M."/>
            <person name="Meguro A."/>
            <person name="Negishi M."/>
            <person name="Ohta I."/>
            <person name="Ohta T."/>
            <person name="Okamoto M."/>
            <person name="Ono N."/>
            <person name="Saji S."/>
            <person name="Sakaguchi M."/>
            <person name="Sakai K."/>
            <person name="Shibata M."/>
            <person name="Shimokawa T."/>
            <person name="Song J."/>
            <person name="Takazaki Y."/>
            <person name="Terasawa K."/>
            <person name="Tsugane M."/>
            <person name="Tsuji K."/>
            <person name="Ueda S."/>
            <person name="Waki K."/>
            <person name="Yamagata H."/>
            <person name="Yamamoto M."/>
            <person name="Yamamoto S."/>
            <person name="Yamane H."/>
            <person name="Yoshiki S."/>
            <person name="Yoshihara R."/>
            <person name="Yukawa K."/>
            <person name="Zhong H."/>
            <person name="Yano M."/>
            <person name="Yuan Q."/>
            <person name="Ouyang S."/>
            <person name="Liu J."/>
            <person name="Jones K.M."/>
            <person name="Gansberger K."/>
            <person name="Moffat K."/>
            <person name="Hill J."/>
            <person name="Bera J."/>
            <person name="Fadrosh D."/>
            <person name="Jin S."/>
            <person name="Johri S."/>
            <person name="Kim M."/>
            <person name="Overton L."/>
            <person name="Reardon M."/>
            <person name="Tsitrin T."/>
            <person name="Vuong H."/>
            <person name="Weaver B."/>
            <person name="Ciecko A."/>
            <person name="Tallon L."/>
            <person name="Jackson J."/>
            <person name="Pai G."/>
            <person name="Aken S.V."/>
            <person name="Utterback T."/>
            <person name="Reidmuller S."/>
            <person name="Feldblyum T."/>
            <person name="Hsiao J."/>
            <person name="Zismann V."/>
            <person name="Iobst S."/>
            <person name="de Vazeille A.R."/>
            <person name="Buell C.R."/>
            <person name="Ying K."/>
            <person name="Li Y."/>
            <person name="Lu T."/>
            <person name="Huang Y."/>
            <person name="Zhao Q."/>
            <person name="Feng Q."/>
            <person name="Zhang L."/>
            <person name="Zhu J."/>
            <person name="Weng Q."/>
            <person name="Mu J."/>
            <person name="Lu Y."/>
            <person name="Fan D."/>
            <person name="Liu Y."/>
            <person name="Guan J."/>
            <person name="Zhang Y."/>
            <person name="Yu S."/>
            <person name="Liu X."/>
            <person name="Zhang Y."/>
            <person name="Hong G."/>
            <person name="Han B."/>
            <person name="Choisne N."/>
            <person name="Demange N."/>
            <person name="Orjeda G."/>
            <person name="Samain S."/>
            <person name="Cattolico L."/>
            <person name="Pelletier E."/>
            <person name="Couloux A."/>
            <person name="Segurens B."/>
            <person name="Wincker P."/>
            <person name="D'Hont A."/>
            <person name="Scarpelli C."/>
            <person name="Weissenbach J."/>
            <person name="Salanoubat M."/>
            <person name="Quetier F."/>
            <person name="Yu Y."/>
            <person name="Kim H.R."/>
            <person name="Rambo T."/>
            <person name="Currie J."/>
            <person name="Collura K."/>
            <person name="Luo M."/>
            <person name="Yang T."/>
            <person name="Ammiraju J.S.S."/>
            <person name="Engler F."/>
            <person name="Soderlund C."/>
            <person name="Wing R.A."/>
            <person name="Palmer L.E."/>
            <person name="de la Bastide M."/>
            <person name="Spiegel L."/>
            <person name="Nascimento L."/>
            <person name="Zutavern T."/>
            <person name="O'Shaughnessy A."/>
            <person name="Dike S."/>
            <person name="Dedhia N."/>
            <person name="Preston R."/>
            <person name="Balija V."/>
            <person name="McCombie W.R."/>
            <person name="Chow T."/>
            <person name="Chen H."/>
            <person name="Chung M."/>
            <person name="Chen C."/>
            <person name="Shaw J."/>
            <person name="Wu H."/>
            <person name="Hsiao K."/>
            <person name="Chao Y."/>
            <person name="Chu M."/>
            <person name="Cheng C."/>
            <person name="Hour A."/>
            <person name="Lee P."/>
            <person name="Lin S."/>
            <person name="Lin Y."/>
            <person name="Liou J."/>
            <person name="Liu S."/>
            <person name="Hsing Y."/>
            <person name="Raghuvanshi S."/>
            <person name="Mohanty A."/>
            <person name="Bharti A.K."/>
            <person name="Gaur A."/>
            <person name="Gupta V."/>
            <person name="Kumar D."/>
            <person name="Ravi V."/>
            <person name="Vij S."/>
            <person name="Kapur A."/>
            <person name="Khurana P."/>
            <person name="Khurana P."/>
            <person name="Khurana J.P."/>
            <person name="Tyagi A.K."/>
            <person name="Gaikwad K."/>
            <person name="Singh A."/>
            <person name="Dalal V."/>
            <person name="Srivastava S."/>
            <person name="Dixit A."/>
            <person name="Pal A.K."/>
            <person name="Ghazi I.A."/>
            <person name="Yadav M."/>
            <person name="Pandit A."/>
            <person name="Bhargava A."/>
            <person name="Sureshbabu K."/>
            <person name="Batra K."/>
            <person name="Sharma T.R."/>
            <person name="Mohapatra T."/>
            <person name="Singh N.K."/>
            <person name="Messing J."/>
            <person name="Nelson A.B."/>
            <person name="Fuks G."/>
            <person name="Kavchok S."/>
            <person name="Keizer G."/>
            <person name="Linton E."/>
            <person name="Llaca V."/>
            <person name="Song R."/>
            <person name="Tanyolac B."/>
            <person name="Young S."/>
            <person name="Ho-Il K."/>
            <person name="Hahn J.H."/>
            <person name="Sangsakoo G."/>
            <person name="Vanavichit A."/>
            <person name="de Mattos Luiz.A.T."/>
            <person name="Zimmer P.D."/>
            <person name="Malone G."/>
            <person name="Dellagostin O."/>
            <person name="de Oliveira A.C."/>
            <person name="Bevan M."/>
            <person name="Bancroft I."/>
            <person name="Minx P."/>
            <person name="Cordum H."/>
            <person name="Wilson R."/>
            <person name="Cheng Z."/>
            <person name="Jin W."/>
            <person name="Jiang J."/>
            <person name="Leong S.A."/>
            <person name="Iwama H."/>
            <person name="Gojobori T."/>
            <person name="Itoh T."/>
            <person name="Niimura Y."/>
            <person name="Fujii Y."/>
            <person name="Habara T."/>
            <person name="Sakai H."/>
            <person name="Sato Y."/>
            <person name="Wilson G."/>
            <person name="Kumar K."/>
            <person name="McCouch S."/>
            <person name="Juretic N."/>
            <person name="Hoen D."/>
            <person name="Wright S."/>
            <person name="Bruskiewich R."/>
            <person name="Bureau T."/>
            <person name="Miyao A."/>
            <person name="Hirochika H."/>
            <person name="Nishikawa T."/>
            <person name="Kadowaki K."/>
            <person name="Sugiura M."/>
            <person name="Burr B."/>
            <person name="Sasaki T."/>
        </authorList>
    </citation>
    <scope>NUCLEOTIDE SEQUENCE [LARGE SCALE GENOMIC DNA]</scope>
    <source>
        <strain evidence="3">cv. Nipponbare</strain>
    </source>
</reference>